<dbReference type="GO" id="GO:0005524">
    <property type="term" value="F:ATP binding"/>
    <property type="evidence" value="ECO:0007669"/>
    <property type="project" value="UniProtKB-KW"/>
</dbReference>
<feature type="domain" description="ABC transporter" evidence="11">
    <location>
        <begin position="28"/>
        <end position="262"/>
    </location>
</feature>
<evidence type="ECO:0000256" key="6">
    <source>
        <dbReference type="ARBA" id="ARBA00022737"/>
    </source>
</evidence>
<keyword evidence="13" id="KW-1185">Reference proteome</keyword>
<keyword evidence="6" id="KW-0677">Repeat</keyword>
<protein>
    <submittedName>
        <fullName evidence="12">Monosaccharide ABC transporter ATP-binding protein, CUT2 family</fullName>
    </submittedName>
</protein>
<dbReference type="EMBL" id="FMXQ01000010">
    <property type="protein sequence ID" value="SDB53159.1"/>
    <property type="molecule type" value="Genomic_DNA"/>
</dbReference>
<dbReference type="PANTHER" id="PTHR43790:SF3">
    <property type="entry name" value="D-ALLOSE IMPORT ATP-BINDING PROTEIN ALSA-RELATED"/>
    <property type="match status" value="1"/>
</dbReference>
<dbReference type="CDD" id="cd03215">
    <property type="entry name" value="ABC_Carb_Monos_II"/>
    <property type="match status" value="1"/>
</dbReference>
<dbReference type="RefSeq" id="WP_210185654.1">
    <property type="nucleotide sequence ID" value="NZ_FMXQ01000010.1"/>
</dbReference>
<dbReference type="InterPro" id="IPR003439">
    <property type="entry name" value="ABC_transporter-like_ATP-bd"/>
</dbReference>
<keyword evidence="4" id="KW-1003">Cell membrane</keyword>
<dbReference type="CDD" id="cd03216">
    <property type="entry name" value="ABC_Carb_Monos_I"/>
    <property type="match status" value="1"/>
</dbReference>
<dbReference type="InterPro" id="IPR050107">
    <property type="entry name" value="ABC_carbohydrate_import_ATPase"/>
</dbReference>
<proteinExistence type="inferred from homology"/>
<evidence type="ECO:0000256" key="3">
    <source>
        <dbReference type="ARBA" id="ARBA00022448"/>
    </source>
</evidence>
<dbReference type="SMART" id="SM00382">
    <property type="entry name" value="AAA"/>
    <property type="match status" value="2"/>
</dbReference>
<dbReference type="GO" id="GO:0005886">
    <property type="term" value="C:plasma membrane"/>
    <property type="evidence" value="ECO:0007669"/>
    <property type="project" value="UniProtKB-SubCell"/>
</dbReference>
<keyword evidence="9" id="KW-1278">Translocase</keyword>
<keyword evidence="7" id="KW-0547">Nucleotide-binding</keyword>
<evidence type="ECO:0000256" key="9">
    <source>
        <dbReference type="ARBA" id="ARBA00022967"/>
    </source>
</evidence>
<gene>
    <name evidence="12" type="ORF">SAMN02982931_04204</name>
</gene>
<evidence type="ECO:0000313" key="13">
    <source>
        <dbReference type="Proteomes" id="UP000199071"/>
    </source>
</evidence>
<sequence>MTESETAHAAGAASVRRAEDGRASVPVLEMRNIAKRFDATQALEDVSLTLYPGEIHALLGENGAGKSTLIKIMTGVHQPDRGEILLAGKPVTIRNAAESQRLGIAAIYQEPLLFPDLNVAENIFISHQDRGQVVGWREMFRDAEAILAKLGVALDVRSTARGLTLAAQQSVEIAKAISLNVKVLIMDEPTASLSAHEVAQLFKLVRDLSDQGVAILFVSHRMEEVFDIADKVTVFRDGQLISTRPRSEATPQNSITDMVGREMGLLQPRPPTPQGDLLLSVRGLGKEGVFEDVSFDLHRGEVLGFGGLIGAGRTDIGLALFGIEPATAGTIVLNGTEVTIRSPGESMGLGIAYVSEDRRQLGLSMPMSISANITLPTLRRYLNRFGLIRTAMERATAEAFRERLSIRTASVDLPVAKLSGGNQQKVMLSKWLNTKPSVLILDEPTRGIDVGAKAEVHTMIGELAAEGIGIILISSDLPEVLTMSDRLLVMREGRQMAIFDREDANQESVMTAAMGQEAASEGGVAA</sequence>
<evidence type="ECO:0000256" key="2">
    <source>
        <dbReference type="ARBA" id="ARBA00005417"/>
    </source>
</evidence>
<dbReference type="Pfam" id="PF00005">
    <property type="entry name" value="ABC_tran"/>
    <property type="match status" value="2"/>
</dbReference>
<dbReference type="STRING" id="665467.SAMN02982931_04204"/>
<dbReference type="FunFam" id="3.40.50.300:FF:000127">
    <property type="entry name" value="Ribose import ATP-binding protein RbsA"/>
    <property type="match status" value="1"/>
</dbReference>
<dbReference type="InterPro" id="IPR003593">
    <property type="entry name" value="AAA+_ATPase"/>
</dbReference>
<accession>A0A1G6E6U1</accession>
<dbReference type="PROSITE" id="PS00211">
    <property type="entry name" value="ABC_TRANSPORTER_1"/>
    <property type="match status" value="1"/>
</dbReference>
<dbReference type="Proteomes" id="UP000199071">
    <property type="component" value="Unassembled WGS sequence"/>
</dbReference>
<keyword evidence="5" id="KW-0762">Sugar transport</keyword>
<evidence type="ECO:0000256" key="8">
    <source>
        <dbReference type="ARBA" id="ARBA00022840"/>
    </source>
</evidence>
<evidence type="ECO:0000256" key="1">
    <source>
        <dbReference type="ARBA" id="ARBA00004202"/>
    </source>
</evidence>
<evidence type="ECO:0000256" key="10">
    <source>
        <dbReference type="ARBA" id="ARBA00023136"/>
    </source>
</evidence>
<comment type="similarity">
    <text evidence="2">Belongs to the ABC transporter superfamily.</text>
</comment>
<dbReference type="SUPFAM" id="SSF52540">
    <property type="entry name" value="P-loop containing nucleoside triphosphate hydrolases"/>
    <property type="match status" value="2"/>
</dbReference>
<dbReference type="InterPro" id="IPR017871">
    <property type="entry name" value="ABC_transporter-like_CS"/>
</dbReference>
<feature type="domain" description="ABC transporter" evidence="11">
    <location>
        <begin position="272"/>
        <end position="517"/>
    </location>
</feature>
<dbReference type="GO" id="GO:0016887">
    <property type="term" value="F:ATP hydrolysis activity"/>
    <property type="evidence" value="ECO:0007669"/>
    <property type="project" value="InterPro"/>
</dbReference>
<keyword evidence="8 12" id="KW-0067">ATP-binding</keyword>
<keyword evidence="10" id="KW-0472">Membrane</keyword>
<evidence type="ECO:0000256" key="7">
    <source>
        <dbReference type="ARBA" id="ARBA00022741"/>
    </source>
</evidence>
<dbReference type="InterPro" id="IPR027417">
    <property type="entry name" value="P-loop_NTPase"/>
</dbReference>
<dbReference type="PANTHER" id="PTHR43790">
    <property type="entry name" value="CARBOHYDRATE TRANSPORT ATP-BINDING PROTEIN MG119-RELATED"/>
    <property type="match status" value="1"/>
</dbReference>
<name>A0A1G6E6U1_9HYPH</name>
<organism evidence="12 13">
    <name type="scientific">Bauldia litoralis</name>
    <dbReference type="NCBI Taxonomy" id="665467"/>
    <lineage>
        <taxon>Bacteria</taxon>
        <taxon>Pseudomonadati</taxon>
        <taxon>Pseudomonadota</taxon>
        <taxon>Alphaproteobacteria</taxon>
        <taxon>Hyphomicrobiales</taxon>
        <taxon>Kaistiaceae</taxon>
        <taxon>Bauldia</taxon>
    </lineage>
</organism>
<keyword evidence="3" id="KW-0813">Transport</keyword>
<dbReference type="PROSITE" id="PS50893">
    <property type="entry name" value="ABC_TRANSPORTER_2"/>
    <property type="match status" value="2"/>
</dbReference>
<reference evidence="12 13" key="1">
    <citation type="submission" date="2016-10" db="EMBL/GenBank/DDBJ databases">
        <authorList>
            <person name="de Groot N.N."/>
        </authorList>
    </citation>
    <scope>NUCLEOTIDE SEQUENCE [LARGE SCALE GENOMIC DNA]</scope>
    <source>
        <strain evidence="12 13">ATCC 35022</strain>
    </source>
</reference>
<dbReference type="AlphaFoldDB" id="A0A1G6E6U1"/>
<evidence type="ECO:0000256" key="5">
    <source>
        <dbReference type="ARBA" id="ARBA00022597"/>
    </source>
</evidence>
<evidence type="ECO:0000256" key="4">
    <source>
        <dbReference type="ARBA" id="ARBA00022475"/>
    </source>
</evidence>
<dbReference type="Gene3D" id="3.40.50.300">
    <property type="entry name" value="P-loop containing nucleotide triphosphate hydrolases"/>
    <property type="match status" value="2"/>
</dbReference>
<comment type="subcellular location">
    <subcellularLocation>
        <location evidence="1">Cell membrane</location>
        <topology evidence="1">Peripheral membrane protein</topology>
    </subcellularLocation>
</comment>
<evidence type="ECO:0000259" key="11">
    <source>
        <dbReference type="PROSITE" id="PS50893"/>
    </source>
</evidence>
<evidence type="ECO:0000313" key="12">
    <source>
        <dbReference type="EMBL" id="SDB53159.1"/>
    </source>
</evidence>